<evidence type="ECO:0000313" key="1">
    <source>
        <dbReference type="EMBL" id="KDR40300.1"/>
    </source>
</evidence>
<comment type="caution">
    <text evidence="1">The sequence shown here is derived from an EMBL/GenBank/DDBJ whole genome shotgun (WGS) entry which is preliminary data.</text>
</comment>
<keyword evidence="2" id="KW-1185">Reference proteome</keyword>
<sequence>MVRASSLRKAVAKAMDQRANAPGHTLRPGAYRTSPAFVFVLQIFAERDARTEHLAATDAALHLLIPAVKLVSRHLKPAVIELFILIFMPTVTSLHRAQDEPAV</sequence>
<evidence type="ECO:0000313" key="2">
    <source>
        <dbReference type="Proteomes" id="UP000027466"/>
    </source>
</evidence>
<dbReference type="EMBL" id="JFHC01000043">
    <property type="protein sequence ID" value="KDR40300.1"/>
    <property type="molecule type" value="Genomic_DNA"/>
</dbReference>
<reference evidence="1 2" key="1">
    <citation type="submission" date="2014-03" db="EMBL/GenBank/DDBJ databases">
        <title>Draft Genome Sequences of Four Burkholderia Strains.</title>
        <authorList>
            <person name="Liu X.Y."/>
            <person name="Li C.X."/>
            <person name="Xu J.H."/>
        </authorList>
    </citation>
    <scope>NUCLEOTIDE SEQUENCE [LARGE SCALE GENOMIC DNA]</scope>
    <source>
        <strain evidence="1 2">DSM 50014</strain>
    </source>
</reference>
<gene>
    <name evidence="1" type="ORF">BG61_26550</name>
</gene>
<organism evidence="1 2">
    <name type="scientific">Caballeronia glathei</name>
    <dbReference type="NCBI Taxonomy" id="60547"/>
    <lineage>
        <taxon>Bacteria</taxon>
        <taxon>Pseudomonadati</taxon>
        <taxon>Pseudomonadota</taxon>
        <taxon>Betaproteobacteria</taxon>
        <taxon>Burkholderiales</taxon>
        <taxon>Burkholderiaceae</taxon>
        <taxon>Caballeronia</taxon>
    </lineage>
</organism>
<proteinExistence type="predicted"/>
<dbReference type="AlphaFoldDB" id="A0A069PI80"/>
<dbReference type="Proteomes" id="UP000027466">
    <property type="component" value="Unassembled WGS sequence"/>
</dbReference>
<protein>
    <submittedName>
        <fullName evidence="1">Uncharacterized protein</fullName>
    </submittedName>
</protein>
<accession>A0A069PI80</accession>
<name>A0A069PI80_9BURK</name>